<dbReference type="Proteomes" id="UP000800093">
    <property type="component" value="Unassembled WGS sequence"/>
</dbReference>
<feature type="compositionally biased region" description="Basic and acidic residues" evidence="1">
    <location>
        <begin position="324"/>
        <end position="336"/>
    </location>
</feature>
<proteinExistence type="predicted"/>
<dbReference type="Gene3D" id="3.30.160.60">
    <property type="entry name" value="Classic Zinc Finger"/>
    <property type="match status" value="1"/>
</dbReference>
<feature type="region of interest" description="Disordered" evidence="1">
    <location>
        <begin position="308"/>
        <end position="366"/>
    </location>
</feature>
<feature type="compositionally biased region" description="Polar residues" evidence="1">
    <location>
        <begin position="158"/>
        <end position="178"/>
    </location>
</feature>
<keyword evidence="4" id="KW-1185">Reference proteome</keyword>
<gene>
    <name evidence="3" type="ORF">CC78DRAFT_584013</name>
</gene>
<dbReference type="OrthoDB" id="3800855at2759"/>
<feature type="domain" description="C2H2-type" evidence="2">
    <location>
        <begin position="332"/>
        <end position="353"/>
    </location>
</feature>
<comment type="caution">
    <text evidence="3">The sequence shown here is derived from an EMBL/GenBank/DDBJ whole genome shotgun (WGS) entry which is preliminary data.</text>
</comment>
<protein>
    <recommendedName>
        <fullName evidence="2">C2H2-type domain-containing protein</fullName>
    </recommendedName>
</protein>
<name>A0A9P4N3V9_9PLEO</name>
<accession>A0A9P4N3V9</accession>
<dbReference type="PROSITE" id="PS00028">
    <property type="entry name" value="ZINC_FINGER_C2H2_1"/>
    <property type="match status" value="1"/>
</dbReference>
<dbReference type="AlphaFoldDB" id="A0A9P4N3V9"/>
<sequence>MNIYAMNPTAVGTPSILLPQSPERGLQYPQYRIDPFLGTLVYATPKQQSFPASTTGRQHRPNRCEDYTTVTTHRSKQARFRTSPELSTVKVPKSVTRYFRFGCFRSTNLPSEGHPTTRFKTRGDNRAISCRAMTDGHNQGPWYHEQFYSGELIGSPFASESGSRGSNATDSGSPQSWSCMDIPLATSPTSSRSMTIDDFGSPPSLDGSHPVAAQLEAGMYFQAPPPSPFNTTELPVSGNYHSYRIYPQHALENPAMPHLPYFSHRHEPEHVPSQGSNALDIQEFQGLSGLPTVPPLVCNICSEVFQGNNGTGNLQRHKRSKHRREGDPKPKCDVCHKSFNRGDAIPKHKERKHGVPMNQKVSGNTK</sequence>
<feature type="region of interest" description="Disordered" evidence="1">
    <location>
        <begin position="154"/>
        <end position="180"/>
    </location>
</feature>
<reference evidence="4" key="1">
    <citation type="journal article" date="2020" name="Stud. Mycol.">
        <title>101 Dothideomycetes genomes: A test case for predicting lifestyles and emergence of pathogens.</title>
        <authorList>
            <person name="Haridas S."/>
            <person name="Albert R."/>
            <person name="Binder M."/>
            <person name="Bloem J."/>
            <person name="LaButti K."/>
            <person name="Salamov A."/>
            <person name="Andreopoulos B."/>
            <person name="Baker S."/>
            <person name="Barry K."/>
            <person name="Bills G."/>
            <person name="Bluhm B."/>
            <person name="Cannon C."/>
            <person name="Castanera R."/>
            <person name="Culley D."/>
            <person name="Daum C."/>
            <person name="Ezra D."/>
            <person name="Gonzalez J."/>
            <person name="Henrissat B."/>
            <person name="Kuo A."/>
            <person name="Liang C."/>
            <person name="Lipzen A."/>
            <person name="Lutzoni F."/>
            <person name="Magnuson J."/>
            <person name="Mondo S."/>
            <person name="Nolan M."/>
            <person name="Ohm R."/>
            <person name="Pangilinan J."/>
            <person name="Park H.-J."/>
            <person name="Ramirez L."/>
            <person name="Alfaro M."/>
            <person name="Sun H."/>
            <person name="Tritt A."/>
            <person name="Yoshinaga Y."/>
            <person name="Zwiers L.-H."/>
            <person name="Turgeon B."/>
            <person name="Goodwin S."/>
            <person name="Spatafora J."/>
            <person name="Crous P."/>
            <person name="Grigoriev I."/>
        </authorList>
    </citation>
    <scope>NUCLEOTIDE SEQUENCE [LARGE SCALE GENOMIC DNA]</scope>
    <source>
        <strain evidence="4">CBS 304.66</strain>
    </source>
</reference>
<evidence type="ECO:0000259" key="2">
    <source>
        <dbReference type="PROSITE" id="PS00028"/>
    </source>
</evidence>
<evidence type="ECO:0000256" key="1">
    <source>
        <dbReference type="SAM" id="MobiDB-lite"/>
    </source>
</evidence>
<evidence type="ECO:0000313" key="4">
    <source>
        <dbReference type="Proteomes" id="UP000800093"/>
    </source>
</evidence>
<dbReference type="EMBL" id="ML986663">
    <property type="protein sequence ID" value="KAF2261164.1"/>
    <property type="molecule type" value="Genomic_DNA"/>
</dbReference>
<organism evidence="3 4">
    <name type="scientific">Lojkania enalia</name>
    <dbReference type="NCBI Taxonomy" id="147567"/>
    <lineage>
        <taxon>Eukaryota</taxon>
        <taxon>Fungi</taxon>
        <taxon>Dikarya</taxon>
        <taxon>Ascomycota</taxon>
        <taxon>Pezizomycotina</taxon>
        <taxon>Dothideomycetes</taxon>
        <taxon>Pleosporomycetidae</taxon>
        <taxon>Pleosporales</taxon>
        <taxon>Pleosporales incertae sedis</taxon>
        <taxon>Lojkania</taxon>
    </lineage>
</organism>
<evidence type="ECO:0000313" key="3">
    <source>
        <dbReference type="EMBL" id="KAF2261164.1"/>
    </source>
</evidence>
<dbReference type="InterPro" id="IPR013087">
    <property type="entry name" value="Znf_C2H2_type"/>
</dbReference>